<dbReference type="GO" id="GO:0005634">
    <property type="term" value="C:nucleus"/>
    <property type="evidence" value="ECO:0007669"/>
    <property type="project" value="UniProtKB-SubCell"/>
</dbReference>
<reference evidence="6" key="1">
    <citation type="journal article" date="2020" name="Stud. Mycol.">
        <title>101 Dothideomycetes genomes: a test case for predicting lifestyles and emergence of pathogens.</title>
        <authorList>
            <person name="Haridas S."/>
            <person name="Albert R."/>
            <person name="Binder M."/>
            <person name="Bloem J."/>
            <person name="Labutti K."/>
            <person name="Salamov A."/>
            <person name="Andreopoulos B."/>
            <person name="Baker S."/>
            <person name="Barry K."/>
            <person name="Bills G."/>
            <person name="Bluhm B."/>
            <person name="Cannon C."/>
            <person name="Castanera R."/>
            <person name="Culley D."/>
            <person name="Daum C."/>
            <person name="Ezra D."/>
            <person name="Gonzalez J."/>
            <person name="Henrissat B."/>
            <person name="Kuo A."/>
            <person name="Liang C."/>
            <person name="Lipzen A."/>
            <person name="Lutzoni F."/>
            <person name="Magnuson J."/>
            <person name="Mondo S."/>
            <person name="Nolan M."/>
            <person name="Ohm R."/>
            <person name="Pangilinan J."/>
            <person name="Park H.-J."/>
            <person name="Ramirez L."/>
            <person name="Alfaro M."/>
            <person name="Sun H."/>
            <person name="Tritt A."/>
            <person name="Yoshinaga Y."/>
            <person name="Zwiers L.-H."/>
            <person name="Turgeon B."/>
            <person name="Goodwin S."/>
            <person name="Spatafora J."/>
            <person name="Crous P."/>
            <person name="Grigoriev I."/>
        </authorList>
    </citation>
    <scope>NUCLEOTIDE SEQUENCE</scope>
    <source>
        <strain evidence="6">CBS 125425</strain>
    </source>
</reference>
<evidence type="ECO:0000256" key="3">
    <source>
        <dbReference type="ARBA" id="ARBA00023242"/>
    </source>
</evidence>
<dbReference type="Pfam" id="PF04082">
    <property type="entry name" value="Fungal_trans"/>
    <property type="match status" value="1"/>
</dbReference>
<dbReference type="PROSITE" id="PS00463">
    <property type="entry name" value="ZN2_CY6_FUNGAL_1"/>
    <property type="match status" value="1"/>
</dbReference>
<keyword evidence="7" id="KW-1185">Reference proteome</keyword>
<dbReference type="InterPro" id="IPR007219">
    <property type="entry name" value="XnlR_reg_dom"/>
</dbReference>
<keyword evidence="2" id="KW-0479">Metal-binding</keyword>
<dbReference type="CDD" id="cd12148">
    <property type="entry name" value="fungal_TF_MHR"/>
    <property type="match status" value="1"/>
</dbReference>
<evidence type="ECO:0000313" key="7">
    <source>
        <dbReference type="Proteomes" id="UP000799444"/>
    </source>
</evidence>
<sequence>MASGTATQPNGQSLPDSIPKASPGHHQYACTRCRARRVKCDKIIPACAHCIGIGVPCVYSARRPRQAQKSHREAAPQRPLVSSELQFCTDEPQNNISLDPRTGGIRSTAADILGDDGDDDAVIPGELTCSIYQERVDPNSRGRLLVASQKSRYINSDKADQIADLEAILVAEKIPSEETTSSSATGPSTTFENGLLFGGGHPKRHLKAYHPPPAIMQSLWGYYTRNVDVLIKILYKPSVQVLIESAAKDLKGLGASAEALLFAIWFSTVKTMSNEECLKIHKEERRVVLVKYRYALEQALVQCGWMMTQDIVVLQALMLLMVCAPLKQARSTWTMSGIAMGIAQSIGLHSDSSVFSLDVVATETRRRVWWSLCQLDNRVSEDAGLESHMPLVVDTKLPFHINDADLRMDGLVSRAEFTEMTISLLKIEFAQFSLKVKRSKLGISAMSIDELERVAQDLILRFEETYLSYLDQSSRLHRLCYLGGRLIIAKLQKMSYDVSRSNASARDAGNLDEPLLYYNADVVKIASQLPDDLRQFGWFFRCKYTQWHAMAYLLKQLNTHIHAQSPAVDRAWQVLDSIFEEAYTEDQDPMMEESRRSSLWAPLQRLYKRVSAMRMQALQAVSADGTEVYSTTPVDSMVPTPPNGTLLGDPVLGFGKDFGDSMDWDQLDAWVHDFQQDVSYEQGYYDPNGALSWF</sequence>
<gene>
    <name evidence="6" type="ORF">EJ04DRAFT_555118</name>
</gene>
<dbReference type="PANTHER" id="PTHR31001:SF50">
    <property type="entry name" value="ZN(II)2CYS6 TRANSCRIPTION FACTOR (EUROFUNG)"/>
    <property type="match status" value="1"/>
</dbReference>
<feature type="domain" description="Zn(2)-C6 fungal-type" evidence="5">
    <location>
        <begin position="29"/>
        <end position="59"/>
    </location>
</feature>
<evidence type="ECO:0000256" key="4">
    <source>
        <dbReference type="SAM" id="MobiDB-lite"/>
    </source>
</evidence>
<dbReference type="SUPFAM" id="SSF57701">
    <property type="entry name" value="Zn2/Cys6 DNA-binding domain"/>
    <property type="match status" value="1"/>
</dbReference>
<dbReference type="InterPro" id="IPR036864">
    <property type="entry name" value="Zn2-C6_fun-type_DNA-bd_sf"/>
</dbReference>
<dbReference type="PROSITE" id="PS50048">
    <property type="entry name" value="ZN2_CY6_FUNGAL_2"/>
    <property type="match status" value="1"/>
</dbReference>
<feature type="region of interest" description="Disordered" evidence="4">
    <location>
        <begin position="1"/>
        <end position="24"/>
    </location>
</feature>
<dbReference type="AlphaFoldDB" id="A0A9P4QTU3"/>
<dbReference type="GO" id="GO:0003677">
    <property type="term" value="F:DNA binding"/>
    <property type="evidence" value="ECO:0007669"/>
    <property type="project" value="InterPro"/>
</dbReference>
<dbReference type="GO" id="GO:0008270">
    <property type="term" value="F:zinc ion binding"/>
    <property type="evidence" value="ECO:0007669"/>
    <property type="project" value="InterPro"/>
</dbReference>
<evidence type="ECO:0000256" key="2">
    <source>
        <dbReference type="ARBA" id="ARBA00022723"/>
    </source>
</evidence>
<protein>
    <recommendedName>
        <fullName evidence="5">Zn(2)-C6 fungal-type domain-containing protein</fullName>
    </recommendedName>
</protein>
<dbReference type="Gene3D" id="4.10.240.10">
    <property type="entry name" value="Zn(2)-C6 fungal-type DNA-binding domain"/>
    <property type="match status" value="1"/>
</dbReference>
<comment type="caution">
    <text evidence="6">The sequence shown here is derived from an EMBL/GenBank/DDBJ whole genome shotgun (WGS) entry which is preliminary data.</text>
</comment>
<dbReference type="GO" id="GO:0006351">
    <property type="term" value="P:DNA-templated transcription"/>
    <property type="evidence" value="ECO:0007669"/>
    <property type="project" value="InterPro"/>
</dbReference>
<dbReference type="SMART" id="SM00066">
    <property type="entry name" value="GAL4"/>
    <property type="match status" value="1"/>
</dbReference>
<comment type="subcellular location">
    <subcellularLocation>
        <location evidence="1">Nucleus</location>
    </subcellularLocation>
</comment>
<dbReference type="OrthoDB" id="424974at2759"/>
<dbReference type="EMBL" id="ML996208">
    <property type="protein sequence ID" value="KAF2730826.1"/>
    <property type="molecule type" value="Genomic_DNA"/>
</dbReference>
<accession>A0A9P4QTU3</accession>
<feature type="compositionally biased region" description="Polar residues" evidence="4">
    <location>
        <begin position="1"/>
        <end position="15"/>
    </location>
</feature>
<name>A0A9P4QTU3_9PLEO</name>
<dbReference type="PANTHER" id="PTHR31001">
    <property type="entry name" value="UNCHARACTERIZED TRANSCRIPTIONAL REGULATORY PROTEIN"/>
    <property type="match status" value="1"/>
</dbReference>
<dbReference type="InterPro" id="IPR001138">
    <property type="entry name" value="Zn2Cys6_DnaBD"/>
</dbReference>
<dbReference type="Pfam" id="PF00172">
    <property type="entry name" value="Zn_clus"/>
    <property type="match status" value="1"/>
</dbReference>
<dbReference type="Proteomes" id="UP000799444">
    <property type="component" value="Unassembled WGS sequence"/>
</dbReference>
<evidence type="ECO:0000259" key="5">
    <source>
        <dbReference type="PROSITE" id="PS50048"/>
    </source>
</evidence>
<evidence type="ECO:0000313" key="6">
    <source>
        <dbReference type="EMBL" id="KAF2730826.1"/>
    </source>
</evidence>
<organism evidence="6 7">
    <name type="scientific">Polyplosphaeria fusca</name>
    <dbReference type="NCBI Taxonomy" id="682080"/>
    <lineage>
        <taxon>Eukaryota</taxon>
        <taxon>Fungi</taxon>
        <taxon>Dikarya</taxon>
        <taxon>Ascomycota</taxon>
        <taxon>Pezizomycotina</taxon>
        <taxon>Dothideomycetes</taxon>
        <taxon>Pleosporomycetidae</taxon>
        <taxon>Pleosporales</taxon>
        <taxon>Tetraplosphaeriaceae</taxon>
        <taxon>Polyplosphaeria</taxon>
    </lineage>
</organism>
<proteinExistence type="predicted"/>
<keyword evidence="3" id="KW-0539">Nucleus</keyword>
<dbReference type="SMART" id="SM00906">
    <property type="entry name" value="Fungal_trans"/>
    <property type="match status" value="1"/>
</dbReference>
<dbReference type="CDD" id="cd00067">
    <property type="entry name" value="GAL4"/>
    <property type="match status" value="1"/>
</dbReference>
<dbReference type="InterPro" id="IPR050613">
    <property type="entry name" value="Sec_Metabolite_Reg"/>
</dbReference>
<dbReference type="GO" id="GO:0000981">
    <property type="term" value="F:DNA-binding transcription factor activity, RNA polymerase II-specific"/>
    <property type="evidence" value="ECO:0007669"/>
    <property type="project" value="InterPro"/>
</dbReference>
<evidence type="ECO:0000256" key="1">
    <source>
        <dbReference type="ARBA" id="ARBA00004123"/>
    </source>
</evidence>